<dbReference type="InterPro" id="IPR047967">
    <property type="entry name" value="PolX_PHP"/>
</dbReference>
<dbReference type="GO" id="GO:0005829">
    <property type="term" value="C:cytosol"/>
    <property type="evidence" value="ECO:0007669"/>
    <property type="project" value="TreeGrafter"/>
</dbReference>
<dbReference type="Proteomes" id="UP000028488">
    <property type="component" value="Chromosome"/>
</dbReference>
<dbReference type="Pfam" id="PF02811">
    <property type="entry name" value="PHP"/>
    <property type="match status" value="1"/>
</dbReference>
<name>A0A076EP20_RHOOP</name>
<dbReference type="EMBL" id="CP008947">
    <property type="protein sequence ID" value="AII07641.1"/>
    <property type="molecule type" value="Genomic_DNA"/>
</dbReference>
<dbReference type="InterPro" id="IPR050243">
    <property type="entry name" value="PHP_phosphatase"/>
</dbReference>
<feature type="domain" description="Polymerase/histidinol phosphatase N-terminal" evidence="1">
    <location>
        <begin position="98"/>
        <end position="177"/>
    </location>
</feature>
<dbReference type="RefSeq" id="WP_037230223.1">
    <property type="nucleotide sequence ID" value="NZ_CP008947.1"/>
</dbReference>
<dbReference type="Gene3D" id="3.20.20.140">
    <property type="entry name" value="Metal-dependent hydrolases"/>
    <property type="match status" value="1"/>
</dbReference>
<dbReference type="SMART" id="SM00481">
    <property type="entry name" value="POLIIIAc"/>
    <property type="match status" value="1"/>
</dbReference>
<dbReference type="eggNOG" id="COG1387">
    <property type="taxonomic scope" value="Bacteria"/>
</dbReference>
<reference evidence="2 3" key="1">
    <citation type="submission" date="2014-07" db="EMBL/GenBank/DDBJ databases">
        <title>Genome Sequence of Rhodococcus opacus Strain R7, a Biodegrader of Mono- and Polycyclic Aromatic Hydrocarbons.</title>
        <authorList>
            <person name="Di Gennaro P."/>
            <person name="Zampolli J."/>
            <person name="Presti I."/>
            <person name="Cappelletti M."/>
            <person name="D'Ursi P."/>
            <person name="Orro A."/>
            <person name="Mezzelani A."/>
            <person name="Milanesi L."/>
        </authorList>
    </citation>
    <scope>NUCLEOTIDE SEQUENCE [LARGE SCALE GENOMIC DNA]</scope>
    <source>
        <strain evidence="2 3">R7</strain>
    </source>
</reference>
<protein>
    <recommendedName>
        <fullName evidence="1">Polymerase/histidinol phosphatase N-terminal domain-containing protein</fullName>
    </recommendedName>
</protein>
<dbReference type="GO" id="GO:0008270">
    <property type="term" value="F:zinc ion binding"/>
    <property type="evidence" value="ECO:0007669"/>
    <property type="project" value="TreeGrafter"/>
</dbReference>
<dbReference type="InterPro" id="IPR016195">
    <property type="entry name" value="Pol/histidinol_Pase-like"/>
</dbReference>
<dbReference type="CDD" id="cd07436">
    <property type="entry name" value="PHP_PolX"/>
    <property type="match status" value="1"/>
</dbReference>
<dbReference type="NCBIfam" id="NF005928">
    <property type="entry name" value="PRK07945.1"/>
    <property type="match status" value="1"/>
</dbReference>
<accession>A0A076EP20</accession>
<dbReference type="AlphaFoldDB" id="A0A076EP20"/>
<dbReference type="PIRSF" id="PIRSF036978">
    <property type="entry name" value="UCP036978_PHPhdr"/>
    <property type="match status" value="1"/>
</dbReference>
<dbReference type="InterPro" id="IPR027421">
    <property type="entry name" value="DNA_pol_lamdba_lyase_dom_sf"/>
</dbReference>
<proteinExistence type="predicted"/>
<dbReference type="FunFam" id="3.20.20.140:FF:000047">
    <property type="entry name" value="PHP domain-containing protein"/>
    <property type="match status" value="1"/>
</dbReference>
<sequence length="338" mass="37117">MDPVEALREIAFWLERSRDEAPRIAAFRRAADVLTYADEDELADLEERGWVSPPDIGSEAAAIIRECAESVPLYLTYLRNAAEPIGLGGTELLDALRGDLHTHSDWSDGRCPIREMMRRAAALGHEYCAITDHSPRLTVANGMSSEQLLSQLSVVAELNAELAPFRVLTGIEVDILVDGTLDQDDDLLADLDIVVASVHSHLDTDRATTTKRMLQAVKSPHVDVLGHCTGRLVEGARGPRPESKFDAERVFDACREYGTAVEINSRPERRDPPGRLIDLALSSGCKFSIDTDAHTTGQLAWQGYACERAAERGVEPTDVINTLPVAELLEWAGTPIRQ</sequence>
<dbReference type="PANTHER" id="PTHR36928">
    <property type="entry name" value="PHOSPHATASE YCDX-RELATED"/>
    <property type="match status" value="1"/>
</dbReference>
<dbReference type="GO" id="GO:0042578">
    <property type="term" value="F:phosphoric ester hydrolase activity"/>
    <property type="evidence" value="ECO:0007669"/>
    <property type="project" value="TreeGrafter"/>
</dbReference>
<evidence type="ECO:0000259" key="1">
    <source>
        <dbReference type="SMART" id="SM00481"/>
    </source>
</evidence>
<dbReference type="SUPFAM" id="SSF89550">
    <property type="entry name" value="PHP domain-like"/>
    <property type="match status" value="1"/>
</dbReference>
<dbReference type="Gene3D" id="1.10.150.110">
    <property type="entry name" value="DNA polymerase beta, N-terminal domain-like"/>
    <property type="match status" value="1"/>
</dbReference>
<dbReference type="PANTHER" id="PTHR36928:SF1">
    <property type="entry name" value="PHOSPHATASE YCDX-RELATED"/>
    <property type="match status" value="1"/>
</dbReference>
<evidence type="ECO:0000313" key="2">
    <source>
        <dbReference type="EMBL" id="AII07641.1"/>
    </source>
</evidence>
<dbReference type="InterPro" id="IPR004013">
    <property type="entry name" value="PHP_dom"/>
</dbReference>
<dbReference type="SUPFAM" id="SSF47802">
    <property type="entry name" value="DNA polymerase beta, N-terminal domain-like"/>
    <property type="match status" value="1"/>
</dbReference>
<dbReference type="InterPro" id="IPR003141">
    <property type="entry name" value="Pol/His_phosphatase_N"/>
</dbReference>
<gene>
    <name evidence="2" type="ORF">EP51_24530</name>
</gene>
<dbReference type="InterPro" id="IPR017078">
    <property type="entry name" value="UCP036978_PHPhdr"/>
</dbReference>
<evidence type="ECO:0000313" key="3">
    <source>
        <dbReference type="Proteomes" id="UP000028488"/>
    </source>
</evidence>
<organism evidence="2 3">
    <name type="scientific">Rhodococcus opacus</name>
    <name type="common">Nocardia opaca</name>
    <dbReference type="NCBI Taxonomy" id="37919"/>
    <lineage>
        <taxon>Bacteria</taxon>
        <taxon>Bacillati</taxon>
        <taxon>Actinomycetota</taxon>
        <taxon>Actinomycetes</taxon>
        <taxon>Mycobacteriales</taxon>
        <taxon>Nocardiaceae</taxon>
        <taxon>Rhodococcus</taxon>
    </lineage>
</organism>